<reference evidence="2" key="1">
    <citation type="submission" date="2022-11" db="UniProtKB">
        <authorList>
            <consortium name="WormBaseParasite"/>
        </authorList>
    </citation>
    <scope>IDENTIFICATION</scope>
</reference>
<proteinExistence type="predicted"/>
<sequence>MDRFQAIQDILQMINLQLDFIASLLERFRNTFNFTVPYLSYLAIVVLCIVATLLYLVPVRWIIMVWG</sequence>
<evidence type="ECO:0000313" key="2">
    <source>
        <dbReference type="WBParaSite" id="ES5_v2.g30271.t1"/>
    </source>
</evidence>
<dbReference type="Proteomes" id="UP000887579">
    <property type="component" value="Unplaced"/>
</dbReference>
<name>A0AC34GL04_9BILA</name>
<evidence type="ECO:0000313" key="1">
    <source>
        <dbReference type="Proteomes" id="UP000887579"/>
    </source>
</evidence>
<accession>A0AC34GL04</accession>
<organism evidence="1 2">
    <name type="scientific">Panagrolaimus sp. ES5</name>
    <dbReference type="NCBI Taxonomy" id="591445"/>
    <lineage>
        <taxon>Eukaryota</taxon>
        <taxon>Metazoa</taxon>
        <taxon>Ecdysozoa</taxon>
        <taxon>Nematoda</taxon>
        <taxon>Chromadorea</taxon>
        <taxon>Rhabditida</taxon>
        <taxon>Tylenchina</taxon>
        <taxon>Panagrolaimomorpha</taxon>
        <taxon>Panagrolaimoidea</taxon>
        <taxon>Panagrolaimidae</taxon>
        <taxon>Panagrolaimus</taxon>
    </lineage>
</organism>
<dbReference type="WBParaSite" id="ES5_v2.g30271.t1">
    <property type="protein sequence ID" value="ES5_v2.g30271.t1"/>
    <property type="gene ID" value="ES5_v2.g30271"/>
</dbReference>
<protein>
    <submittedName>
        <fullName evidence="2">Uncharacterized protein</fullName>
    </submittedName>
</protein>